<dbReference type="SUPFAM" id="SSF51556">
    <property type="entry name" value="Metallo-dependent hydrolases"/>
    <property type="match status" value="1"/>
</dbReference>
<gene>
    <name evidence="1" type="ORF">FH607_009725</name>
</gene>
<evidence type="ECO:0000313" key="1">
    <source>
        <dbReference type="EMBL" id="KAB8167161.1"/>
    </source>
</evidence>
<comment type="caution">
    <text evidence="1">The sequence shown here is derived from an EMBL/GenBank/DDBJ whole genome shotgun (WGS) entry which is preliminary data.</text>
</comment>
<dbReference type="AlphaFoldDB" id="A0A5N6AES8"/>
<sequence>MSDMPQPTGGLVLRGPRLADGRVVDVALAGGRVAALAPAGALRPDAPGDLVELDGYLLLPAPAEPHAHHDTALTAGGAGARGRTPLPQRVAEATLLQLGHGATAQRCHVPVGGERGLAPLEAVLGAARALTGLAEVSTVAVPGRLTGVAGADGRARLRDAVALGAAAVGGSPDLDPDPAGHLAEVLALADEHGLPVDLHTGAADPGWLARLAAAARSGGRWRSLCLGPAGGLGRLAPAALRRVAEGLAAGGVRVVCLPQGGCAPPGHGQPPVRELAAAGVEVAAGGGALRSAANPVGRGDPLEAAFLLATRGERAPLAAYAAVSARARAALGLPAPAEVAVGAPAELLAVRGDSVAEALSLGYSRVVVHRGRIVARTSAVREYAAGPPSPASLELPRQQAG</sequence>
<accession>A0A5N6AES8</accession>
<keyword evidence="1" id="KW-0378">Hydrolase</keyword>
<name>A0A5N6AES8_9ACTN</name>
<dbReference type="PANTHER" id="PTHR32027">
    <property type="entry name" value="CYTOSINE DEAMINASE"/>
    <property type="match status" value="1"/>
</dbReference>
<proteinExistence type="predicted"/>
<evidence type="ECO:0000313" key="2">
    <source>
        <dbReference type="Proteomes" id="UP000314251"/>
    </source>
</evidence>
<dbReference type="Proteomes" id="UP000314251">
    <property type="component" value="Unassembled WGS sequence"/>
</dbReference>
<dbReference type="RefSeq" id="WP_139667146.1">
    <property type="nucleotide sequence ID" value="NZ_VDLY02000005.1"/>
</dbReference>
<dbReference type="Gene3D" id="2.30.40.10">
    <property type="entry name" value="Urease, subunit C, domain 1"/>
    <property type="match status" value="1"/>
</dbReference>
<dbReference type="Gene3D" id="3.20.20.140">
    <property type="entry name" value="Metal-dependent hydrolases"/>
    <property type="match status" value="1"/>
</dbReference>
<dbReference type="EMBL" id="VDLY02000005">
    <property type="protein sequence ID" value="KAB8167161.1"/>
    <property type="molecule type" value="Genomic_DNA"/>
</dbReference>
<dbReference type="InterPro" id="IPR052349">
    <property type="entry name" value="Metallo-hydrolase_Enzymes"/>
</dbReference>
<organism evidence="1 2">
    <name type="scientific">Streptomyces mimosae</name>
    <dbReference type="NCBI Taxonomy" id="2586635"/>
    <lineage>
        <taxon>Bacteria</taxon>
        <taxon>Bacillati</taxon>
        <taxon>Actinomycetota</taxon>
        <taxon>Actinomycetes</taxon>
        <taxon>Kitasatosporales</taxon>
        <taxon>Streptomycetaceae</taxon>
        <taxon>Streptomyces</taxon>
    </lineage>
</organism>
<dbReference type="InterPro" id="IPR032466">
    <property type="entry name" value="Metal_Hydrolase"/>
</dbReference>
<dbReference type="InterPro" id="IPR011059">
    <property type="entry name" value="Metal-dep_hydrolase_composite"/>
</dbReference>
<dbReference type="PANTHER" id="PTHR32027:SF9">
    <property type="entry name" value="BLL3847 PROTEIN"/>
    <property type="match status" value="1"/>
</dbReference>
<dbReference type="OrthoDB" id="3366604at2"/>
<reference evidence="1" key="1">
    <citation type="submission" date="2019-10" db="EMBL/GenBank/DDBJ databases">
        <title>Nonomuraea sp. nov., isolated from Phyllanthus amarus.</title>
        <authorList>
            <person name="Klykleung N."/>
            <person name="Tanasupawat S."/>
        </authorList>
    </citation>
    <scope>NUCLEOTIDE SEQUENCE [LARGE SCALE GENOMIC DNA]</scope>
    <source>
        <strain evidence="1">3MP-10</strain>
    </source>
</reference>
<protein>
    <submittedName>
        <fullName evidence="1">Hydrolase</fullName>
    </submittedName>
</protein>
<dbReference type="GO" id="GO:0016814">
    <property type="term" value="F:hydrolase activity, acting on carbon-nitrogen (but not peptide) bonds, in cyclic amidines"/>
    <property type="evidence" value="ECO:0007669"/>
    <property type="project" value="TreeGrafter"/>
</dbReference>
<keyword evidence="2" id="KW-1185">Reference proteome</keyword>